<evidence type="ECO:0000256" key="12">
    <source>
        <dbReference type="SAM" id="MobiDB-lite"/>
    </source>
</evidence>
<feature type="compositionally biased region" description="Polar residues" evidence="12">
    <location>
        <begin position="267"/>
        <end position="278"/>
    </location>
</feature>
<dbReference type="SMART" id="SM00320">
    <property type="entry name" value="WD40"/>
    <property type="match status" value="5"/>
</dbReference>
<dbReference type="PROSITE" id="PS50082">
    <property type="entry name" value="WD_REPEATS_2"/>
    <property type="match status" value="1"/>
</dbReference>
<dbReference type="AlphaFoldDB" id="A0AAV1IMJ9"/>
<evidence type="ECO:0000256" key="11">
    <source>
        <dbReference type="PROSITE-ProRule" id="PRU00221"/>
    </source>
</evidence>
<keyword evidence="10" id="KW-0966">Cell projection</keyword>
<keyword evidence="8" id="KW-0505">Motor protein</keyword>
<feature type="compositionally biased region" description="Low complexity" evidence="12">
    <location>
        <begin position="49"/>
        <end position="74"/>
    </location>
</feature>
<proteinExistence type="inferred from homology"/>
<organism evidence="13 14">
    <name type="scientific">Coccomyxa viridis</name>
    <dbReference type="NCBI Taxonomy" id="1274662"/>
    <lineage>
        <taxon>Eukaryota</taxon>
        <taxon>Viridiplantae</taxon>
        <taxon>Chlorophyta</taxon>
        <taxon>core chlorophytes</taxon>
        <taxon>Trebouxiophyceae</taxon>
        <taxon>Trebouxiophyceae incertae sedis</taxon>
        <taxon>Coccomyxaceae</taxon>
        <taxon>Coccomyxa</taxon>
    </lineage>
</organism>
<dbReference type="InterPro" id="IPR015943">
    <property type="entry name" value="WD40/YVTN_repeat-like_dom_sf"/>
</dbReference>
<dbReference type="Gene3D" id="2.130.10.10">
    <property type="entry name" value="YVTN repeat-like/Quinoprotein amine dehydrogenase"/>
    <property type="match status" value="2"/>
</dbReference>
<evidence type="ECO:0000256" key="8">
    <source>
        <dbReference type="ARBA" id="ARBA00023175"/>
    </source>
</evidence>
<dbReference type="InterPro" id="IPR050687">
    <property type="entry name" value="Dynein_IC"/>
</dbReference>
<dbReference type="GO" id="GO:0005874">
    <property type="term" value="C:microtubule"/>
    <property type="evidence" value="ECO:0007669"/>
    <property type="project" value="UniProtKB-KW"/>
</dbReference>
<name>A0AAV1IMJ9_9CHLO</name>
<feature type="compositionally biased region" description="Basic and acidic residues" evidence="12">
    <location>
        <begin position="280"/>
        <end position="291"/>
    </location>
</feature>
<accession>A0AAV1IMJ9</accession>
<keyword evidence="3" id="KW-0963">Cytoplasm</keyword>
<evidence type="ECO:0000256" key="6">
    <source>
        <dbReference type="ARBA" id="ARBA00022737"/>
    </source>
</evidence>
<comment type="caution">
    <text evidence="13">The sequence shown here is derived from an EMBL/GenBank/DDBJ whole genome shotgun (WGS) entry which is preliminary data.</text>
</comment>
<keyword evidence="14" id="KW-1185">Reference proteome</keyword>
<dbReference type="GO" id="GO:0036158">
    <property type="term" value="P:outer dynein arm assembly"/>
    <property type="evidence" value="ECO:0007669"/>
    <property type="project" value="TreeGrafter"/>
</dbReference>
<evidence type="ECO:0000256" key="7">
    <source>
        <dbReference type="ARBA" id="ARBA00023017"/>
    </source>
</evidence>
<dbReference type="EMBL" id="CAUYUE010000018">
    <property type="protein sequence ID" value="CAK0787866.1"/>
    <property type="molecule type" value="Genomic_DNA"/>
</dbReference>
<dbReference type="InterPro" id="IPR001680">
    <property type="entry name" value="WD40_rpt"/>
</dbReference>
<keyword evidence="7" id="KW-0243">Dynein</keyword>
<evidence type="ECO:0000313" key="14">
    <source>
        <dbReference type="Proteomes" id="UP001314263"/>
    </source>
</evidence>
<evidence type="ECO:0000256" key="4">
    <source>
        <dbReference type="ARBA" id="ARBA00022574"/>
    </source>
</evidence>
<feature type="compositionally biased region" description="Low complexity" evidence="12">
    <location>
        <begin position="257"/>
        <end position="266"/>
    </location>
</feature>
<dbReference type="PANTHER" id="PTHR12442:SF11">
    <property type="entry name" value="DYNEIN AXONEMAL INTERMEDIATE CHAIN 1"/>
    <property type="match status" value="1"/>
</dbReference>
<dbReference type="PROSITE" id="PS50294">
    <property type="entry name" value="WD_REPEATS_REGION"/>
    <property type="match status" value="1"/>
</dbReference>
<dbReference type="Pfam" id="PF00400">
    <property type="entry name" value="WD40"/>
    <property type="match status" value="1"/>
</dbReference>
<dbReference type="PANTHER" id="PTHR12442">
    <property type="entry name" value="DYNEIN INTERMEDIATE CHAIN"/>
    <property type="match status" value="1"/>
</dbReference>
<dbReference type="SUPFAM" id="SSF50978">
    <property type="entry name" value="WD40 repeat-like"/>
    <property type="match status" value="1"/>
</dbReference>
<protein>
    <recommendedName>
        <fullName evidence="15">Dynein intermediate chain</fullName>
    </recommendedName>
</protein>
<feature type="region of interest" description="Disordered" evidence="12">
    <location>
        <begin position="212"/>
        <end position="233"/>
    </location>
</feature>
<dbReference type="GO" id="GO:0045503">
    <property type="term" value="F:dynein light chain binding"/>
    <property type="evidence" value="ECO:0007669"/>
    <property type="project" value="TreeGrafter"/>
</dbReference>
<dbReference type="InterPro" id="IPR036322">
    <property type="entry name" value="WD40_repeat_dom_sf"/>
</dbReference>
<feature type="repeat" description="WD" evidence="11">
    <location>
        <begin position="561"/>
        <end position="603"/>
    </location>
</feature>
<feature type="region of interest" description="Disordered" evidence="12">
    <location>
        <begin position="248"/>
        <end position="291"/>
    </location>
</feature>
<dbReference type="GO" id="GO:0045504">
    <property type="term" value="F:dynein heavy chain binding"/>
    <property type="evidence" value="ECO:0007669"/>
    <property type="project" value="TreeGrafter"/>
</dbReference>
<evidence type="ECO:0000256" key="5">
    <source>
        <dbReference type="ARBA" id="ARBA00022701"/>
    </source>
</evidence>
<keyword evidence="9" id="KW-0206">Cytoskeleton</keyword>
<evidence type="ECO:0000256" key="2">
    <source>
        <dbReference type="ARBA" id="ARBA00011059"/>
    </source>
</evidence>
<evidence type="ECO:0008006" key="15">
    <source>
        <dbReference type="Google" id="ProtNLM"/>
    </source>
</evidence>
<evidence type="ECO:0000256" key="1">
    <source>
        <dbReference type="ARBA" id="ARBA00004430"/>
    </source>
</evidence>
<dbReference type="GO" id="GO:0003341">
    <property type="term" value="P:cilium movement"/>
    <property type="evidence" value="ECO:0007669"/>
    <property type="project" value="TreeGrafter"/>
</dbReference>
<comment type="similarity">
    <text evidence="2">Belongs to the dynein intermediate chain family.</text>
</comment>
<dbReference type="GO" id="GO:0036157">
    <property type="term" value="C:outer dynein arm"/>
    <property type="evidence" value="ECO:0007669"/>
    <property type="project" value="TreeGrafter"/>
</dbReference>
<feature type="region of interest" description="Disordered" evidence="12">
    <location>
        <begin position="1"/>
        <end position="77"/>
    </location>
</feature>
<evidence type="ECO:0000256" key="10">
    <source>
        <dbReference type="ARBA" id="ARBA00023273"/>
    </source>
</evidence>
<evidence type="ECO:0000256" key="9">
    <source>
        <dbReference type="ARBA" id="ARBA00023212"/>
    </source>
</evidence>
<evidence type="ECO:0000313" key="13">
    <source>
        <dbReference type="EMBL" id="CAK0787866.1"/>
    </source>
</evidence>
<reference evidence="13 14" key="1">
    <citation type="submission" date="2023-10" db="EMBL/GenBank/DDBJ databases">
        <authorList>
            <person name="Maclean D."/>
            <person name="Macfadyen A."/>
        </authorList>
    </citation>
    <scope>NUCLEOTIDE SEQUENCE [LARGE SCALE GENOMIC DNA]</scope>
</reference>
<dbReference type="Proteomes" id="UP001314263">
    <property type="component" value="Unassembled WGS sequence"/>
</dbReference>
<keyword evidence="6" id="KW-0677">Repeat</keyword>
<gene>
    <name evidence="13" type="ORF">CVIRNUC_011088</name>
</gene>
<keyword evidence="5" id="KW-0493">Microtubule</keyword>
<keyword evidence="4 11" id="KW-0853">WD repeat</keyword>
<comment type="subcellular location">
    <subcellularLocation>
        <location evidence="1">Cytoplasm</location>
        <location evidence="1">Cytoskeleton</location>
        <location evidence="1">Cilium axoneme</location>
    </subcellularLocation>
</comment>
<sequence length="720" mass="77305">MSSPSKTVNRAREKSLVTKPASPATADRPNVRGRKLPASITTSPKAGRKGATAGGSAAAAGIASQPAAAGNNAPKAKKDTADEFIVPVKEYVKPHNQLRLSEAELEEELACSLTAGNPAAPSNIARYYLKDSTYKVEHNVDQMLQHYSSEGWLTYQEPAAPLSRQTSVRSQARLATRDVGEAPLEAQAVTDTKRLRNQFNFNDRASQTTNFQAREASSMTEPPPSKEAGGSTSQREIFDAYRAHQELARAAEDQAKAKSAVAKKGATTSSQDEQSTAEQAAKERDDRNAEAMERTTQLLERICNQNMQKDIISDFKYWDDPADGIQEREGTLLPLWRFTAASAQGQHVTALAWNPAYPDLFAAGYGSFDAQRQGAGAVVCFSLKDPSTPESQHQTTSGVMCLDFHPQQANILAVGLHSGSIEVLDVLGKQAQPLYRATAASGKHGDAVTSIRWLNGATAGLRGLAFYSTSLDGRVYHWTLGKSAMSFEEFFSLQKPSRSAKAAKAPTLEALHTAPQPATPSYGTTCMDFHKELGHMLLVGTEEGATHQCSTALAADALMTYSGHAGAVYAVHWNRRHPGVFLSASADWTMKLWLSGRGQAVMTFDLGCPAGDAAWAPYSATVFAAAGEDGRVQVFDLAANKVEPLSKQKIHATAGLTRLVFNAHHPILLVGDDRGCVHCLKLSPNLRRQSKVVGTQAADSSVLQLDAILAVALKSMDADA</sequence>
<evidence type="ECO:0000256" key="3">
    <source>
        <dbReference type="ARBA" id="ARBA00022490"/>
    </source>
</evidence>